<comment type="caution">
    <text evidence="3">The sequence shown here is derived from an EMBL/GenBank/DDBJ whole genome shotgun (WGS) entry which is preliminary data.</text>
</comment>
<accession>A0A5S4F8J8</accession>
<feature type="chain" id="PRO_5024461755" evidence="1">
    <location>
        <begin position="29"/>
        <end position="275"/>
    </location>
</feature>
<name>A0A5S4F8J8_9PROT</name>
<reference evidence="3 4" key="1">
    <citation type="submission" date="2019-04" db="EMBL/GenBank/DDBJ databases">
        <title>A novel phosphate-accumulating bacterium identified in bioreactor for phosphate removal from wastewater.</title>
        <authorList>
            <person name="Kotlyarov R.Y."/>
            <person name="Beletsky A.V."/>
            <person name="Kallistova A.Y."/>
            <person name="Dorofeev A.G."/>
            <person name="Nikolaev Y.Y."/>
            <person name="Pimenov N.V."/>
            <person name="Ravin N.V."/>
            <person name="Mardanov A.V."/>
        </authorList>
    </citation>
    <scope>NUCLEOTIDE SEQUENCE [LARGE SCALE GENOMIC DNA]</scope>
    <source>
        <strain evidence="3 4">Bin19</strain>
    </source>
</reference>
<dbReference type="AlphaFoldDB" id="A0A5S4F8J8"/>
<gene>
    <name evidence="3" type="ORF">ACCUM_3456</name>
</gene>
<proteinExistence type="predicted"/>
<dbReference type="InterPro" id="IPR024370">
    <property type="entry name" value="PBP_domain"/>
</dbReference>
<sequence>MARAAFFRCGHFATAMVLLLAFFSTHLAARDLRLATTTSTDNSGLLRAILPQFEWQQGIRVQIISVGTGKALKLAENGDVDVVLVHDRKAEEAFVAAGYGVNRRDVMYNDFVIVGPASDPAALRGGREVLEAFRQIAARQARFVSRGDDSGTERMERSYWQQLGIATKGAPWYVSAGLGMGEVLTMAGEMQAYTLTDRATFASYKTRTGLAILVQGDPRLFNPYGVIAVNPKRYPEIHFAGAMALIEWLSSAAGRSAISAFRPNGEQLFFVTPAR</sequence>
<evidence type="ECO:0000313" key="3">
    <source>
        <dbReference type="EMBL" id="TMQ77123.1"/>
    </source>
</evidence>
<dbReference type="PANTHER" id="PTHR37945">
    <property type="entry name" value="EXTRACELLULAR TUNGSTATE BINDING PROTEIN"/>
    <property type="match status" value="1"/>
</dbReference>
<dbReference type="PANTHER" id="PTHR37945:SF1">
    <property type="entry name" value="EXTRACELLULAR TUNGSTATE BINDING PROTEIN"/>
    <property type="match status" value="1"/>
</dbReference>
<dbReference type="EMBL" id="SWAD01000031">
    <property type="protein sequence ID" value="TMQ77123.1"/>
    <property type="molecule type" value="Genomic_DNA"/>
</dbReference>
<dbReference type="Proteomes" id="UP000306324">
    <property type="component" value="Unassembled WGS sequence"/>
</dbReference>
<feature type="domain" description="PBP" evidence="2">
    <location>
        <begin position="33"/>
        <end position="251"/>
    </location>
</feature>
<evidence type="ECO:0000313" key="4">
    <source>
        <dbReference type="Proteomes" id="UP000306324"/>
    </source>
</evidence>
<protein>
    <submittedName>
        <fullName evidence="3">ABC-type tungstate transport system, periplasmic binding protein</fullName>
    </submittedName>
</protein>
<keyword evidence="4" id="KW-1185">Reference proteome</keyword>
<dbReference type="Pfam" id="PF12849">
    <property type="entry name" value="PBP_like_2"/>
    <property type="match status" value="1"/>
</dbReference>
<dbReference type="Gene3D" id="3.40.190.10">
    <property type="entry name" value="Periplasmic binding protein-like II"/>
    <property type="match status" value="2"/>
</dbReference>
<keyword evidence="1" id="KW-0732">Signal</keyword>
<dbReference type="InterPro" id="IPR052738">
    <property type="entry name" value="ABC-Tungstate_binding"/>
</dbReference>
<feature type="signal peptide" evidence="1">
    <location>
        <begin position="1"/>
        <end position="28"/>
    </location>
</feature>
<organism evidence="3 4">
    <name type="scientific">Candidatus Accumulibacter phosphatis</name>
    <dbReference type="NCBI Taxonomy" id="327160"/>
    <lineage>
        <taxon>Bacteria</taxon>
        <taxon>Pseudomonadati</taxon>
        <taxon>Pseudomonadota</taxon>
        <taxon>Betaproteobacteria</taxon>
        <taxon>Candidatus Accumulibacter</taxon>
    </lineage>
</organism>
<dbReference type="RefSeq" id="WP_432432141.1">
    <property type="nucleotide sequence ID" value="NZ_SWAD01000031.1"/>
</dbReference>
<dbReference type="SUPFAM" id="SSF53850">
    <property type="entry name" value="Periplasmic binding protein-like II"/>
    <property type="match status" value="1"/>
</dbReference>
<evidence type="ECO:0000259" key="2">
    <source>
        <dbReference type="Pfam" id="PF12849"/>
    </source>
</evidence>
<evidence type="ECO:0000256" key="1">
    <source>
        <dbReference type="SAM" id="SignalP"/>
    </source>
</evidence>